<dbReference type="RefSeq" id="WP_039360085.1">
    <property type="nucleotide sequence ID" value="NZ_JSAN01000120.1"/>
</dbReference>
<accession>A0A0C1GZP3</accession>
<keyword evidence="1" id="KW-0175">Coiled coil</keyword>
<evidence type="ECO:0000313" key="3">
    <source>
        <dbReference type="Proteomes" id="UP000031465"/>
    </source>
</evidence>
<dbReference type="AlphaFoldDB" id="A0A0C1GZP3"/>
<feature type="non-terminal residue" evidence="2">
    <location>
        <position position="168"/>
    </location>
</feature>
<sequence length="168" mass="18845">MNSCTASSYSTQTWVPINAQEAAELKAQVRSHVQSYVGHLRELKQLEAKKAQLEAQEVKLEAREVQLRVQKKQIHAEVLVAQQNALAAKEKNLVAQQNALAAKQEVLAAKQDLDQEKVRLQNAINLMTARLFYGVFQKKDLDKMTSEQANSIVSTYGLNEAIVLDRQT</sequence>
<dbReference type="Proteomes" id="UP000031465">
    <property type="component" value="Unassembled WGS sequence"/>
</dbReference>
<organism evidence="2 3">
    <name type="scientific">Candidatus Protochlamydia amoebophila</name>
    <dbReference type="NCBI Taxonomy" id="362787"/>
    <lineage>
        <taxon>Bacteria</taxon>
        <taxon>Pseudomonadati</taxon>
        <taxon>Chlamydiota</taxon>
        <taxon>Chlamydiia</taxon>
        <taxon>Parachlamydiales</taxon>
        <taxon>Parachlamydiaceae</taxon>
        <taxon>Candidatus Protochlamydia</taxon>
    </lineage>
</organism>
<reference evidence="2 3" key="1">
    <citation type="journal article" date="2014" name="Mol. Biol. Evol.">
        <title>Massive expansion of Ubiquitination-related gene families within the Chlamydiae.</title>
        <authorList>
            <person name="Domman D."/>
            <person name="Collingro A."/>
            <person name="Lagkouvardos I."/>
            <person name="Gehre L."/>
            <person name="Weinmaier T."/>
            <person name="Rattei T."/>
            <person name="Subtil A."/>
            <person name="Horn M."/>
        </authorList>
    </citation>
    <scope>NUCLEOTIDE SEQUENCE [LARGE SCALE GENOMIC DNA]</scope>
    <source>
        <strain evidence="2 3">EI2</strain>
    </source>
</reference>
<dbReference type="EMBL" id="JSAN01000120">
    <property type="protein sequence ID" value="KIC71029.1"/>
    <property type="molecule type" value="Genomic_DNA"/>
</dbReference>
<evidence type="ECO:0000313" key="2">
    <source>
        <dbReference type="EMBL" id="KIC71029.1"/>
    </source>
</evidence>
<gene>
    <name evidence="2" type="ORF">DB44_EW00010</name>
</gene>
<protein>
    <submittedName>
        <fullName evidence="2">Uncharacterized protein</fullName>
    </submittedName>
</protein>
<evidence type="ECO:0000256" key="1">
    <source>
        <dbReference type="SAM" id="Coils"/>
    </source>
</evidence>
<proteinExistence type="predicted"/>
<name>A0A0C1GZP3_9BACT</name>
<feature type="coiled-coil region" evidence="1">
    <location>
        <begin position="103"/>
        <end position="130"/>
    </location>
</feature>
<feature type="coiled-coil region" evidence="1">
    <location>
        <begin position="36"/>
        <end position="70"/>
    </location>
</feature>
<comment type="caution">
    <text evidence="2">The sequence shown here is derived from an EMBL/GenBank/DDBJ whole genome shotgun (WGS) entry which is preliminary data.</text>
</comment>